<name>A0AAD1ZM70_9LAMI</name>
<protein>
    <recommendedName>
        <fullName evidence="1">RNA-dependent RNA polymerase 6-like second domain-containing protein</fullName>
    </recommendedName>
</protein>
<dbReference type="InterPro" id="IPR057297">
    <property type="entry name" value="RDR6-like_2nd"/>
</dbReference>
<dbReference type="AlphaFoldDB" id="A0AAD1ZM70"/>
<evidence type="ECO:0000313" key="3">
    <source>
        <dbReference type="Proteomes" id="UP000834106"/>
    </source>
</evidence>
<gene>
    <name evidence="2" type="ORF">FPE_LOCUS19796</name>
</gene>
<dbReference type="Pfam" id="PF24577">
    <property type="entry name" value="RDR6_2nd"/>
    <property type="match status" value="1"/>
</dbReference>
<sequence>MASEGGEKDMVITQIGVGGFEDFVTGLEIKHDHEKLKPHAFIHVALSSLAMSALDAAGCNELILGKNLLKLASSPIFYYRTANDDIEEPVPFDLLDANDPWIRTNDFTPSRDNS</sequence>
<organism evidence="2 3">
    <name type="scientific">Fraxinus pennsylvanica</name>
    <dbReference type="NCBI Taxonomy" id="56036"/>
    <lineage>
        <taxon>Eukaryota</taxon>
        <taxon>Viridiplantae</taxon>
        <taxon>Streptophyta</taxon>
        <taxon>Embryophyta</taxon>
        <taxon>Tracheophyta</taxon>
        <taxon>Spermatophyta</taxon>
        <taxon>Magnoliopsida</taxon>
        <taxon>eudicotyledons</taxon>
        <taxon>Gunneridae</taxon>
        <taxon>Pentapetalae</taxon>
        <taxon>asterids</taxon>
        <taxon>lamiids</taxon>
        <taxon>Lamiales</taxon>
        <taxon>Oleaceae</taxon>
        <taxon>Oleeae</taxon>
        <taxon>Fraxinus</taxon>
    </lineage>
</organism>
<reference evidence="2" key="1">
    <citation type="submission" date="2023-05" db="EMBL/GenBank/DDBJ databases">
        <authorList>
            <person name="Huff M."/>
        </authorList>
    </citation>
    <scope>NUCLEOTIDE SEQUENCE</scope>
</reference>
<evidence type="ECO:0000313" key="2">
    <source>
        <dbReference type="EMBL" id="CAI9772366.1"/>
    </source>
</evidence>
<feature type="domain" description="RNA-dependent RNA polymerase 6-like second" evidence="1">
    <location>
        <begin position="68"/>
        <end position="110"/>
    </location>
</feature>
<keyword evidence="3" id="KW-1185">Reference proteome</keyword>
<dbReference type="Proteomes" id="UP000834106">
    <property type="component" value="Chromosome 12"/>
</dbReference>
<accession>A0AAD1ZM70</accession>
<dbReference type="EMBL" id="OU503047">
    <property type="protein sequence ID" value="CAI9772366.1"/>
    <property type="molecule type" value="Genomic_DNA"/>
</dbReference>
<evidence type="ECO:0000259" key="1">
    <source>
        <dbReference type="Pfam" id="PF24577"/>
    </source>
</evidence>
<proteinExistence type="predicted"/>